<feature type="compositionally biased region" description="Basic and acidic residues" evidence="1">
    <location>
        <begin position="170"/>
        <end position="180"/>
    </location>
</feature>
<name>A0AAV9QPW0_9PEZI</name>
<accession>A0AAV9QPW0</accession>
<comment type="caution">
    <text evidence="2">The sequence shown here is derived from an EMBL/GenBank/DDBJ whole genome shotgun (WGS) entry which is preliminary data.</text>
</comment>
<evidence type="ECO:0000256" key="1">
    <source>
        <dbReference type="SAM" id="MobiDB-lite"/>
    </source>
</evidence>
<gene>
    <name evidence="2" type="ORF">LTR25_000777</name>
</gene>
<dbReference type="PANTHER" id="PTHR42100">
    <property type="entry name" value="OXIDOREDUCTASE 178 KDA SUBUNIT, PUTATIVE (AFU_ORTHOLOGUE AFUA_8G04320)-RELATED"/>
    <property type="match status" value="1"/>
</dbReference>
<organism evidence="2 3">
    <name type="scientific">Vermiconidia calcicola</name>
    <dbReference type="NCBI Taxonomy" id="1690605"/>
    <lineage>
        <taxon>Eukaryota</taxon>
        <taxon>Fungi</taxon>
        <taxon>Dikarya</taxon>
        <taxon>Ascomycota</taxon>
        <taxon>Pezizomycotina</taxon>
        <taxon>Dothideomycetes</taxon>
        <taxon>Dothideomycetidae</taxon>
        <taxon>Mycosphaerellales</taxon>
        <taxon>Extremaceae</taxon>
        <taxon>Vermiconidia</taxon>
    </lineage>
</organism>
<protein>
    <submittedName>
        <fullName evidence="2">Uncharacterized protein</fullName>
    </submittedName>
</protein>
<sequence length="189" mass="20866">MSFVSRGARAAARPLQRSLQHQSRRHAGHEAGHGHGHGHEGARESAMHVEAGSGTESLSRGFYISLALIPLTYLVYSIASSTGDNAVSRMVKSYEDNKRADETKNVIHTTMLEQAASDRQLFSSNARDESGPSLRNPEFFNFGSPWNISAGRGTADLSALTKFYQDEKEGAEQQRIERLKRNNGRSVYD</sequence>
<dbReference type="EMBL" id="JAXLQG010000001">
    <property type="protein sequence ID" value="KAK5545767.1"/>
    <property type="molecule type" value="Genomic_DNA"/>
</dbReference>
<dbReference type="Proteomes" id="UP001345827">
    <property type="component" value="Unassembled WGS sequence"/>
</dbReference>
<keyword evidence="3" id="KW-1185">Reference proteome</keyword>
<feature type="region of interest" description="Disordered" evidence="1">
    <location>
        <begin position="170"/>
        <end position="189"/>
    </location>
</feature>
<dbReference type="AlphaFoldDB" id="A0AAV9QPW0"/>
<reference evidence="2 3" key="1">
    <citation type="submission" date="2023-06" db="EMBL/GenBank/DDBJ databases">
        <title>Black Yeasts Isolated from many extreme environments.</title>
        <authorList>
            <person name="Coleine C."/>
            <person name="Stajich J.E."/>
            <person name="Selbmann L."/>
        </authorList>
    </citation>
    <scope>NUCLEOTIDE SEQUENCE [LARGE SCALE GENOMIC DNA]</scope>
    <source>
        <strain evidence="2 3">CCFEE 5887</strain>
    </source>
</reference>
<dbReference type="GO" id="GO:0005739">
    <property type="term" value="C:mitochondrion"/>
    <property type="evidence" value="ECO:0007669"/>
    <property type="project" value="InterPro"/>
</dbReference>
<dbReference type="PANTHER" id="PTHR42100:SF1">
    <property type="entry name" value="OXIDOREDUCTASE 178 KDA SUBUNIT, PUTATIVE (AFU_ORTHOLOGUE AFUA_8G04320)-RELATED"/>
    <property type="match status" value="1"/>
</dbReference>
<proteinExistence type="predicted"/>
<dbReference type="InterPro" id="IPR034444">
    <property type="entry name" value="Nuo17.8"/>
</dbReference>
<feature type="compositionally biased region" description="Basic and acidic residues" evidence="1">
    <location>
        <begin position="28"/>
        <end position="47"/>
    </location>
</feature>
<feature type="region of interest" description="Disordered" evidence="1">
    <location>
        <begin position="1"/>
        <end position="51"/>
    </location>
</feature>
<evidence type="ECO:0000313" key="3">
    <source>
        <dbReference type="Proteomes" id="UP001345827"/>
    </source>
</evidence>
<evidence type="ECO:0000313" key="2">
    <source>
        <dbReference type="EMBL" id="KAK5545767.1"/>
    </source>
</evidence>